<dbReference type="SUPFAM" id="SSF52058">
    <property type="entry name" value="L domain-like"/>
    <property type="match status" value="1"/>
</dbReference>
<evidence type="ECO:0000313" key="8">
    <source>
        <dbReference type="EMBL" id="CAF0994429.1"/>
    </source>
</evidence>
<dbReference type="EMBL" id="CAJNOC010003706">
    <property type="protein sequence ID" value="CAF0994429.1"/>
    <property type="molecule type" value="Genomic_DNA"/>
</dbReference>
<accession>A0A814G6N9</accession>
<keyword evidence="9" id="KW-1185">Reference proteome</keyword>
<dbReference type="Gene3D" id="3.80.10.10">
    <property type="entry name" value="Ribonuclease Inhibitor"/>
    <property type="match status" value="2"/>
</dbReference>
<evidence type="ECO:0000256" key="1">
    <source>
        <dbReference type="ARBA" id="ARBA00004138"/>
    </source>
</evidence>
<evidence type="ECO:0000256" key="6">
    <source>
        <dbReference type="SAM" id="MobiDB-lite"/>
    </source>
</evidence>
<sequence>MSKNNSPRNSQSKQLDQNNGCLSEKQITQNLSNLGRTAIGTKFAYLNLSLPGLSLNDINLLAKFRELQTLDLSFNDLNDLSVLSELPFLLNLNVSNNKIEKLFDFLPSNNLKEADFSFNKIKEIGNVSNFHYLQTLKLNNNSIERIEGLEYCQRLKHLNLAHNLIKRIEGLDNLPLISLDLNSNQIKRIEGLNPLKYLRFLNLADNMIKSLSGMPDKHEFIEQLDMEGNRINSLSEIEYLTGFNLLRDLNLLSNPIREVEDYYSAVVFKLPKLIVLDRQKIDSKDKVGSTNLFHPSAEYIASRDHMTNLIFNIIQDHKVRESTLPNIDSPYPILLLSGPEGSYSSEMAIRLAKDFPEYFDYVVTYTTRQPKTNDNDKANYNYITMQDFENDVTQGKFICCNEYFGDWYGTQWDSIESVAKQGLACVINMELESLLSFKQTYFEPRCVLILTLDKKIQKKRLLDSNKSESECEVAMNRTEMYAEYNRQHPGFFDAVIESDDAEKGYENLKKLVLNYLGVANNQEQKDSYDDNSLSNHRQLSMIQSSRHKEQLNERSDSFLPSNTATGNRSQMSHLSITSLSQIYNQNLRLKFGSAPAQLLTKGEQAEKSLEKRASQIKKQFDLNNVVSAKSQLSQHQHLMSKQAMQGTVSSASWNKSKLNSRNENFENKTKGKNDSS</sequence>
<dbReference type="PROSITE" id="PS50052">
    <property type="entry name" value="GUANYLATE_KINASE_2"/>
    <property type="match status" value="1"/>
</dbReference>
<dbReference type="CDD" id="cd00071">
    <property type="entry name" value="GMPK"/>
    <property type="match status" value="1"/>
</dbReference>
<feature type="compositionally biased region" description="Polar residues" evidence="6">
    <location>
        <begin position="558"/>
        <end position="570"/>
    </location>
</feature>
<dbReference type="InterPro" id="IPR050576">
    <property type="entry name" value="Cilia_flagella_integrity"/>
</dbReference>
<dbReference type="InterPro" id="IPR032675">
    <property type="entry name" value="LRR_dom_sf"/>
</dbReference>
<reference evidence="8" key="1">
    <citation type="submission" date="2021-02" db="EMBL/GenBank/DDBJ databases">
        <authorList>
            <person name="Nowell W R."/>
        </authorList>
    </citation>
    <scope>NUCLEOTIDE SEQUENCE</scope>
    <source>
        <strain evidence="8">Ploen Becks lab</strain>
    </source>
</reference>
<keyword evidence="4" id="KW-0969">Cilium</keyword>
<feature type="compositionally biased region" description="Polar residues" evidence="6">
    <location>
        <begin position="638"/>
        <end position="662"/>
    </location>
</feature>
<dbReference type="PANTHER" id="PTHR45973:SF9">
    <property type="entry name" value="LEUCINE-RICH REPEAT-CONTAINING PROTEIN 46"/>
    <property type="match status" value="1"/>
</dbReference>
<evidence type="ECO:0000313" key="9">
    <source>
        <dbReference type="Proteomes" id="UP000663879"/>
    </source>
</evidence>
<feature type="compositionally biased region" description="Basic and acidic residues" evidence="6">
    <location>
        <begin position="546"/>
        <end position="556"/>
    </location>
</feature>
<dbReference type="AlphaFoldDB" id="A0A814G6N9"/>
<dbReference type="Pfam" id="PF00625">
    <property type="entry name" value="Guanylate_kin"/>
    <property type="match status" value="1"/>
</dbReference>
<evidence type="ECO:0000256" key="5">
    <source>
        <dbReference type="ARBA" id="ARBA00023273"/>
    </source>
</evidence>
<feature type="region of interest" description="Disordered" evidence="6">
    <location>
        <begin position="542"/>
        <end position="570"/>
    </location>
</feature>
<dbReference type="InterPro" id="IPR027417">
    <property type="entry name" value="P-loop_NTPase"/>
</dbReference>
<evidence type="ECO:0000256" key="2">
    <source>
        <dbReference type="ARBA" id="ARBA00022614"/>
    </source>
</evidence>
<dbReference type="PANTHER" id="PTHR45973">
    <property type="entry name" value="PROTEIN PHOSPHATASE 1 REGULATORY SUBUNIT SDS22-RELATED"/>
    <property type="match status" value="1"/>
</dbReference>
<dbReference type="PROSITE" id="PS51450">
    <property type="entry name" value="LRR"/>
    <property type="match status" value="6"/>
</dbReference>
<protein>
    <recommendedName>
        <fullName evidence="7">Guanylate kinase-like domain-containing protein</fullName>
    </recommendedName>
</protein>
<feature type="region of interest" description="Disordered" evidence="6">
    <location>
        <begin position="638"/>
        <end position="676"/>
    </location>
</feature>
<dbReference type="InterPro" id="IPR001611">
    <property type="entry name" value="Leu-rich_rpt"/>
</dbReference>
<keyword evidence="2" id="KW-0433">Leucine-rich repeat</keyword>
<dbReference type="InterPro" id="IPR008144">
    <property type="entry name" value="Guanylate_kin-like_dom"/>
</dbReference>
<dbReference type="SMART" id="SM00072">
    <property type="entry name" value="GuKc"/>
    <property type="match status" value="1"/>
</dbReference>
<gene>
    <name evidence="8" type="ORF">OXX778_LOCUS16082</name>
</gene>
<feature type="domain" description="Guanylate kinase-like" evidence="7">
    <location>
        <begin position="331"/>
        <end position="513"/>
    </location>
</feature>
<dbReference type="Proteomes" id="UP000663879">
    <property type="component" value="Unassembled WGS sequence"/>
</dbReference>
<name>A0A814G6N9_9BILA</name>
<dbReference type="SMART" id="SM00365">
    <property type="entry name" value="LRR_SD22"/>
    <property type="match status" value="7"/>
</dbReference>
<feature type="compositionally biased region" description="Basic and acidic residues" evidence="6">
    <location>
        <begin position="663"/>
        <end position="676"/>
    </location>
</feature>
<dbReference type="Pfam" id="PF14580">
    <property type="entry name" value="LRR_9"/>
    <property type="match status" value="1"/>
</dbReference>
<proteinExistence type="predicted"/>
<comment type="subcellular location">
    <subcellularLocation>
        <location evidence="1">Cell projection</location>
        <location evidence="1">Cilium</location>
    </subcellularLocation>
</comment>
<keyword evidence="3" id="KW-0677">Repeat</keyword>
<comment type="caution">
    <text evidence="8">The sequence shown here is derived from an EMBL/GenBank/DDBJ whole genome shotgun (WGS) entry which is preliminary data.</text>
</comment>
<evidence type="ECO:0000256" key="3">
    <source>
        <dbReference type="ARBA" id="ARBA00022737"/>
    </source>
</evidence>
<dbReference type="OrthoDB" id="6334211at2759"/>
<keyword evidence="5" id="KW-0966">Cell projection</keyword>
<dbReference type="Gene3D" id="3.40.50.300">
    <property type="entry name" value="P-loop containing nucleotide triphosphate hydrolases"/>
    <property type="match status" value="1"/>
</dbReference>
<evidence type="ECO:0000259" key="7">
    <source>
        <dbReference type="PROSITE" id="PS50052"/>
    </source>
</evidence>
<dbReference type="SUPFAM" id="SSF52540">
    <property type="entry name" value="P-loop containing nucleoside triphosphate hydrolases"/>
    <property type="match status" value="1"/>
</dbReference>
<evidence type="ECO:0000256" key="4">
    <source>
        <dbReference type="ARBA" id="ARBA00023069"/>
    </source>
</evidence>
<organism evidence="8 9">
    <name type="scientific">Brachionus calyciflorus</name>
    <dbReference type="NCBI Taxonomy" id="104777"/>
    <lineage>
        <taxon>Eukaryota</taxon>
        <taxon>Metazoa</taxon>
        <taxon>Spiralia</taxon>
        <taxon>Gnathifera</taxon>
        <taxon>Rotifera</taxon>
        <taxon>Eurotatoria</taxon>
        <taxon>Monogononta</taxon>
        <taxon>Pseudotrocha</taxon>
        <taxon>Ploima</taxon>
        <taxon>Brachionidae</taxon>
        <taxon>Brachionus</taxon>
    </lineage>
</organism>
<dbReference type="InterPro" id="IPR008145">
    <property type="entry name" value="GK/Ca_channel_bsu"/>
</dbReference>